<dbReference type="GO" id="GO:0009736">
    <property type="term" value="P:cytokinin-activated signaling pathway"/>
    <property type="evidence" value="ECO:0007669"/>
    <property type="project" value="TreeGrafter"/>
</dbReference>
<protein>
    <recommendedName>
        <fullName evidence="2">C2H2-type domain-containing protein</fullName>
    </recommendedName>
</protein>
<dbReference type="AlphaFoldDB" id="A0AAW1WC04"/>
<dbReference type="EMBL" id="JBEDUW010000006">
    <property type="protein sequence ID" value="KAK9920880.1"/>
    <property type="molecule type" value="Genomic_DNA"/>
</dbReference>
<feature type="domain" description="C2H2-type" evidence="2">
    <location>
        <begin position="42"/>
        <end position="69"/>
    </location>
</feature>
<keyword evidence="4" id="KW-1185">Reference proteome</keyword>
<dbReference type="PANTHER" id="PTHR46353">
    <property type="entry name" value="ZINC FINGER PROTEIN 5"/>
    <property type="match status" value="1"/>
</dbReference>
<keyword evidence="1" id="KW-0479">Metal-binding</keyword>
<evidence type="ECO:0000313" key="3">
    <source>
        <dbReference type="EMBL" id="KAK9920880.1"/>
    </source>
</evidence>
<dbReference type="GO" id="GO:0008270">
    <property type="term" value="F:zinc ion binding"/>
    <property type="evidence" value="ECO:0007669"/>
    <property type="project" value="UniProtKB-KW"/>
</dbReference>
<keyword evidence="1" id="KW-0862">Zinc</keyword>
<dbReference type="GO" id="GO:0010090">
    <property type="term" value="P:trichome morphogenesis"/>
    <property type="evidence" value="ECO:0007669"/>
    <property type="project" value="InterPro"/>
</dbReference>
<comment type="caution">
    <text evidence="3">The sequence shown here is derived from an EMBL/GenBank/DDBJ whole genome shotgun (WGS) entry which is preliminary data.</text>
</comment>
<dbReference type="PANTHER" id="PTHR46353:SF23">
    <property type="entry name" value="C2H2 ZINC FINGER-CONTAINING PROTEIN-RELATED"/>
    <property type="match status" value="1"/>
</dbReference>
<sequence>MSASAADHCTKPSSSSAMKLFGFSLTADHCEDGAAMKKSKKLECHYCGREFENSQAYGGHQNAHRKERKLAMMAKLELEEDQHQLLPPQLFPTAARVLPKDYEGHDHVIDLRLRL</sequence>
<dbReference type="GO" id="GO:0000976">
    <property type="term" value="F:transcription cis-regulatory region binding"/>
    <property type="evidence" value="ECO:0007669"/>
    <property type="project" value="TreeGrafter"/>
</dbReference>
<keyword evidence="1" id="KW-0863">Zinc-finger</keyword>
<evidence type="ECO:0000313" key="4">
    <source>
        <dbReference type="Proteomes" id="UP001457282"/>
    </source>
</evidence>
<evidence type="ECO:0000256" key="1">
    <source>
        <dbReference type="PROSITE-ProRule" id="PRU00042"/>
    </source>
</evidence>
<dbReference type="PROSITE" id="PS00028">
    <property type="entry name" value="ZINC_FINGER_C2H2_1"/>
    <property type="match status" value="1"/>
</dbReference>
<dbReference type="GO" id="GO:0005634">
    <property type="term" value="C:nucleus"/>
    <property type="evidence" value="ECO:0007669"/>
    <property type="project" value="TreeGrafter"/>
</dbReference>
<dbReference type="InterPro" id="IPR013087">
    <property type="entry name" value="Znf_C2H2_type"/>
</dbReference>
<dbReference type="InterPro" id="IPR036236">
    <property type="entry name" value="Znf_C2H2_sf"/>
</dbReference>
<dbReference type="GO" id="GO:0009740">
    <property type="term" value="P:gibberellic acid mediated signaling pathway"/>
    <property type="evidence" value="ECO:0007669"/>
    <property type="project" value="TreeGrafter"/>
</dbReference>
<dbReference type="SUPFAM" id="SSF57667">
    <property type="entry name" value="beta-beta-alpha zinc fingers"/>
    <property type="match status" value="1"/>
</dbReference>
<accession>A0AAW1WC04</accession>
<reference evidence="3 4" key="1">
    <citation type="journal article" date="2023" name="G3 (Bethesda)">
        <title>A chromosome-length genome assembly and annotation of blackberry (Rubus argutus, cv. 'Hillquist').</title>
        <authorList>
            <person name="Bruna T."/>
            <person name="Aryal R."/>
            <person name="Dudchenko O."/>
            <person name="Sargent D.J."/>
            <person name="Mead D."/>
            <person name="Buti M."/>
            <person name="Cavallini A."/>
            <person name="Hytonen T."/>
            <person name="Andres J."/>
            <person name="Pham M."/>
            <person name="Weisz D."/>
            <person name="Mascagni F."/>
            <person name="Usai G."/>
            <person name="Natali L."/>
            <person name="Bassil N."/>
            <person name="Fernandez G.E."/>
            <person name="Lomsadze A."/>
            <person name="Armour M."/>
            <person name="Olukolu B."/>
            <person name="Poorten T."/>
            <person name="Britton C."/>
            <person name="Davik J."/>
            <person name="Ashrafi H."/>
            <person name="Aiden E.L."/>
            <person name="Borodovsky M."/>
            <person name="Worthington M."/>
        </authorList>
    </citation>
    <scope>NUCLEOTIDE SEQUENCE [LARGE SCALE GENOMIC DNA]</scope>
    <source>
        <strain evidence="3">PI 553951</strain>
    </source>
</reference>
<dbReference type="GO" id="GO:0003700">
    <property type="term" value="F:DNA-binding transcription factor activity"/>
    <property type="evidence" value="ECO:0007669"/>
    <property type="project" value="TreeGrafter"/>
</dbReference>
<proteinExistence type="predicted"/>
<dbReference type="PROSITE" id="PS50157">
    <property type="entry name" value="ZINC_FINGER_C2H2_2"/>
    <property type="match status" value="1"/>
</dbReference>
<dbReference type="InterPro" id="IPR044299">
    <property type="entry name" value="GIS3/ZFP5/ZFP6"/>
</dbReference>
<organism evidence="3 4">
    <name type="scientific">Rubus argutus</name>
    <name type="common">Southern blackberry</name>
    <dbReference type="NCBI Taxonomy" id="59490"/>
    <lineage>
        <taxon>Eukaryota</taxon>
        <taxon>Viridiplantae</taxon>
        <taxon>Streptophyta</taxon>
        <taxon>Embryophyta</taxon>
        <taxon>Tracheophyta</taxon>
        <taxon>Spermatophyta</taxon>
        <taxon>Magnoliopsida</taxon>
        <taxon>eudicotyledons</taxon>
        <taxon>Gunneridae</taxon>
        <taxon>Pentapetalae</taxon>
        <taxon>rosids</taxon>
        <taxon>fabids</taxon>
        <taxon>Rosales</taxon>
        <taxon>Rosaceae</taxon>
        <taxon>Rosoideae</taxon>
        <taxon>Rosoideae incertae sedis</taxon>
        <taxon>Rubus</taxon>
    </lineage>
</organism>
<evidence type="ECO:0000259" key="2">
    <source>
        <dbReference type="PROSITE" id="PS50157"/>
    </source>
</evidence>
<dbReference type="Proteomes" id="UP001457282">
    <property type="component" value="Unassembled WGS sequence"/>
</dbReference>
<name>A0AAW1WC04_RUBAR</name>
<gene>
    <name evidence="3" type="ORF">M0R45_029418</name>
</gene>